<name>A0A2G9V732_TELCI</name>
<feature type="region of interest" description="Disordered" evidence="2">
    <location>
        <begin position="1"/>
        <end position="63"/>
    </location>
</feature>
<feature type="compositionally biased region" description="Basic and acidic residues" evidence="2">
    <location>
        <begin position="12"/>
        <end position="36"/>
    </location>
</feature>
<evidence type="ECO:0000256" key="1">
    <source>
        <dbReference type="SAM" id="Coils"/>
    </source>
</evidence>
<dbReference type="Proteomes" id="UP000230423">
    <property type="component" value="Unassembled WGS sequence"/>
</dbReference>
<feature type="region of interest" description="Disordered" evidence="2">
    <location>
        <begin position="584"/>
        <end position="627"/>
    </location>
</feature>
<feature type="coiled-coil region" evidence="1">
    <location>
        <begin position="666"/>
        <end position="805"/>
    </location>
</feature>
<keyword evidence="1" id="KW-0175">Coiled coil</keyword>
<feature type="compositionally biased region" description="Polar residues" evidence="2">
    <location>
        <begin position="1"/>
        <end position="10"/>
    </location>
</feature>
<dbReference type="AlphaFoldDB" id="A0A2G9V732"/>
<feature type="compositionally biased region" description="Polar residues" evidence="2">
    <location>
        <begin position="50"/>
        <end position="61"/>
    </location>
</feature>
<keyword evidence="4" id="KW-1185">Reference proteome</keyword>
<reference evidence="3 4" key="1">
    <citation type="submission" date="2015-09" db="EMBL/GenBank/DDBJ databases">
        <title>Draft genome of the parasitic nematode Teladorsagia circumcincta isolate WARC Sus (inbred).</title>
        <authorList>
            <person name="Mitreva M."/>
        </authorList>
    </citation>
    <scope>NUCLEOTIDE SEQUENCE [LARGE SCALE GENOMIC DNA]</scope>
    <source>
        <strain evidence="3 4">S</strain>
    </source>
</reference>
<proteinExistence type="predicted"/>
<dbReference type="OrthoDB" id="5848316at2759"/>
<evidence type="ECO:0000313" key="3">
    <source>
        <dbReference type="EMBL" id="PIO77792.1"/>
    </source>
</evidence>
<dbReference type="Gene3D" id="1.10.287.1490">
    <property type="match status" value="1"/>
</dbReference>
<evidence type="ECO:0000256" key="2">
    <source>
        <dbReference type="SAM" id="MobiDB-lite"/>
    </source>
</evidence>
<evidence type="ECO:0000313" key="4">
    <source>
        <dbReference type="Proteomes" id="UP000230423"/>
    </source>
</evidence>
<feature type="coiled-coil region" evidence="1">
    <location>
        <begin position="382"/>
        <end position="550"/>
    </location>
</feature>
<feature type="compositionally biased region" description="Polar residues" evidence="2">
    <location>
        <begin position="596"/>
        <end position="613"/>
    </location>
</feature>
<gene>
    <name evidence="3" type="ORF">TELCIR_00054</name>
</gene>
<accession>A0A2G9V732</accession>
<sequence>MNSEGNNSYRESFGKEEEEAARLLDELRNAQEELSRRRSSSVENRGEQWRSGSSPPGQTYPNVEMEQLRIRAAEQDAEITRLRAEAAQISALKEELEMVKRKSAEATEELDAIRCTNFELMTKAETLTSNLKTTEEEKEGLREMYEKTCTTLEQKEAEEATRNEKEAAVEEELKKTREELERAQEKSEELERELSAVRAQLTEAEASLASQRVDMGETQDRINRMEEELFAARSELDNARFGLQETTAVKKELEHLKEEVQHLEYITAFEEKITCLEKELQEAKAKMEQDKAEKKKLKAALKQIRDREKSRSELSEVQQQSVTEVRQSVVLLEPLQTTAPSESPSSEKSQPQAEVDLDHLKMALKAQITSLHGESEHFEMELKLHEMLEAELEKELSDARMKNQQLTEAMQHHEESLEMLSGRASSDAGKNEESIHELMAEVRELREHNVMLQQQLEVAEDKVAREENLLAQEREHFSEIDKAHSEEVRELSITLADARRTISDMEVRLSEAENNFDESQSLVTELKNALDEKSREMAQLHRELTRLREAELVQQTALLRAPSTTSEIVASVLVGETESVRLDASQEAVPEPAEVKTTQEAPSTAVTAESSPAETDEDTRGATVPSGNDLFAENLILRQCINETNQMQNDLTQVEITDVEKMWQLKTELENAVEALKGEIWSLNGQLKASILDREQLQDRVVELDSSLAAEKKRADALDCELSEQTELTEKASRQAAEAENESNRRLAECLEMETRREQVEKAYAQLSEYYSQLQAAYNVIYAKLKQIETEKAVVEKEQQELQLDVDSELSLHGKVLLIQKALREKLAEVS</sequence>
<dbReference type="EMBL" id="KZ344986">
    <property type="protein sequence ID" value="PIO77792.1"/>
    <property type="molecule type" value="Genomic_DNA"/>
</dbReference>
<protein>
    <submittedName>
        <fullName evidence="3">Viral A-type inclusion protein repeat-containing domain protein</fullName>
    </submittedName>
</protein>
<organism evidence="3 4">
    <name type="scientific">Teladorsagia circumcincta</name>
    <name type="common">Brown stomach worm</name>
    <name type="synonym">Ostertagia circumcincta</name>
    <dbReference type="NCBI Taxonomy" id="45464"/>
    <lineage>
        <taxon>Eukaryota</taxon>
        <taxon>Metazoa</taxon>
        <taxon>Ecdysozoa</taxon>
        <taxon>Nematoda</taxon>
        <taxon>Chromadorea</taxon>
        <taxon>Rhabditida</taxon>
        <taxon>Rhabditina</taxon>
        <taxon>Rhabditomorpha</taxon>
        <taxon>Strongyloidea</taxon>
        <taxon>Trichostrongylidae</taxon>
        <taxon>Teladorsagia</taxon>
    </lineage>
</organism>